<dbReference type="Proteomes" id="UP001328107">
    <property type="component" value="Unassembled WGS sequence"/>
</dbReference>
<keyword evidence="5" id="KW-1015">Disulfide bond</keyword>
<keyword evidence="4 6" id="KW-0339">Growth factor</keyword>
<feature type="non-terminal residue" evidence="9">
    <location>
        <position position="1"/>
    </location>
</feature>
<evidence type="ECO:0000313" key="10">
    <source>
        <dbReference type="Proteomes" id="UP001328107"/>
    </source>
</evidence>
<evidence type="ECO:0000256" key="6">
    <source>
        <dbReference type="RuleBase" id="RU000354"/>
    </source>
</evidence>
<reference evidence="10" key="1">
    <citation type="submission" date="2022-10" db="EMBL/GenBank/DDBJ databases">
        <title>Genome assembly of Pristionchus species.</title>
        <authorList>
            <person name="Yoshida K."/>
            <person name="Sommer R.J."/>
        </authorList>
    </citation>
    <scope>NUCLEOTIDE SEQUENCE [LARGE SCALE GENOMIC DNA]</scope>
    <source>
        <strain evidence="10">RS5460</strain>
    </source>
</reference>
<feature type="chain" id="PRO_5042963000" description="TGF-beta family profile domain-containing protein" evidence="7">
    <location>
        <begin position="25"/>
        <end position="348"/>
    </location>
</feature>
<dbReference type="SMART" id="SM00204">
    <property type="entry name" value="TGFB"/>
    <property type="match status" value="1"/>
</dbReference>
<gene>
    <name evidence="9" type="ORF">PMAYCL1PPCAC_13531</name>
</gene>
<keyword evidence="3" id="KW-0964">Secreted</keyword>
<evidence type="ECO:0000313" key="9">
    <source>
        <dbReference type="EMBL" id="GMR43336.1"/>
    </source>
</evidence>
<dbReference type="InterPro" id="IPR017948">
    <property type="entry name" value="TGFb_CS"/>
</dbReference>
<dbReference type="InterPro" id="IPR015615">
    <property type="entry name" value="TGF-beta-rel"/>
</dbReference>
<keyword evidence="7" id="KW-0732">Signal</keyword>
<organism evidence="9 10">
    <name type="scientific">Pristionchus mayeri</name>
    <dbReference type="NCBI Taxonomy" id="1317129"/>
    <lineage>
        <taxon>Eukaryota</taxon>
        <taxon>Metazoa</taxon>
        <taxon>Ecdysozoa</taxon>
        <taxon>Nematoda</taxon>
        <taxon>Chromadorea</taxon>
        <taxon>Rhabditida</taxon>
        <taxon>Rhabditina</taxon>
        <taxon>Diplogasteromorpha</taxon>
        <taxon>Diplogasteroidea</taxon>
        <taxon>Neodiplogasteridae</taxon>
        <taxon>Pristionchus</taxon>
    </lineage>
</organism>
<dbReference type="EMBL" id="BTRK01000003">
    <property type="protein sequence ID" value="GMR43336.1"/>
    <property type="molecule type" value="Genomic_DNA"/>
</dbReference>
<dbReference type="GO" id="GO:0005125">
    <property type="term" value="F:cytokine activity"/>
    <property type="evidence" value="ECO:0007669"/>
    <property type="project" value="TreeGrafter"/>
</dbReference>
<proteinExistence type="inferred from homology"/>
<feature type="domain" description="TGF-beta family profile" evidence="8">
    <location>
        <begin position="237"/>
        <end position="348"/>
    </location>
</feature>
<evidence type="ECO:0000256" key="3">
    <source>
        <dbReference type="ARBA" id="ARBA00022525"/>
    </source>
</evidence>
<comment type="similarity">
    <text evidence="2 6">Belongs to the TGF-beta family.</text>
</comment>
<evidence type="ECO:0000256" key="5">
    <source>
        <dbReference type="ARBA" id="ARBA00023157"/>
    </source>
</evidence>
<evidence type="ECO:0000256" key="1">
    <source>
        <dbReference type="ARBA" id="ARBA00004613"/>
    </source>
</evidence>
<keyword evidence="10" id="KW-1185">Reference proteome</keyword>
<dbReference type="PANTHER" id="PTHR11848:SF303">
    <property type="entry name" value="DAUER LARVA DEVELOPMENT REGULATORY GROWTH FACTOR DAF-7"/>
    <property type="match status" value="1"/>
</dbReference>
<evidence type="ECO:0000259" key="8">
    <source>
        <dbReference type="PROSITE" id="PS51362"/>
    </source>
</evidence>
<dbReference type="Pfam" id="PF00019">
    <property type="entry name" value="TGF_beta"/>
    <property type="match status" value="1"/>
</dbReference>
<dbReference type="CDD" id="cd19378">
    <property type="entry name" value="TGF_beta_DAF7"/>
    <property type="match status" value="1"/>
</dbReference>
<dbReference type="GO" id="GO:0008083">
    <property type="term" value="F:growth factor activity"/>
    <property type="evidence" value="ECO:0007669"/>
    <property type="project" value="UniProtKB-KW"/>
</dbReference>
<dbReference type="SUPFAM" id="SSF57501">
    <property type="entry name" value="Cystine-knot cytokines"/>
    <property type="match status" value="1"/>
</dbReference>
<dbReference type="PROSITE" id="PS51362">
    <property type="entry name" value="TGF_BETA_2"/>
    <property type="match status" value="1"/>
</dbReference>
<dbReference type="AlphaFoldDB" id="A0AAN4ZM79"/>
<dbReference type="PROSITE" id="PS00250">
    <property type="entry name" value="TGF_BETA_1"/>
    <property type="match status" value="1"/>
</dbReference>
<evidence type="ECO:0000256" key="4">
    <source>
        <dbReference type="ARBA" id="ARBA00023030"/>
    </source>
</evidence>
<feature type="signal peptide" evidence="7">
    <location>
        <begin position="1"/>
        <end position="24"/>
    </location>
</feature>
<evidence type="ECO:0000256" key="7">
    <source>
        <dbReference type="SAM" id="SignalP"/>
    </source>
</evidence>
<dbReference type="InterPro" id="IPR029034">
    <property type="entry name" value="Cystine-knot_cytokine"/>
</dbReference>
<protein>
    <recommendedName>
        <fullName evidence="8">TGF-beta family profile domain-containing protein</fullName>
    </recommendedName>
</protein>
<comment type="subcellular location">
    <subcellularLocation>
        <location evidence="1">Secreted</location>
    </subcellularLocation>
</comment>
<sequence>SDMLRQLLAPALLLICAILSSTTACRTCNLTEKAEGRQNEILGRMRNYLGIRPDQIERAMTDEMLQNARLDALRDLDLDVEDDREKPESIHVFASGTADPERPAAVFAFSHKTTRRTVEKATLSVHLRRPSLASSIRNPIGLELPAVSVDVFERTPSGEVGTLVATRIVSVPLEPEFSHTTVPLDIENVQRWLQDGGVSLYVVANSDGENLAVLPDDEDSSLKLISLAMKVAGVPRRRKRQAHCTPDMKEKGCCLYDLVVDFEQIGWKFIIAPLKYNAYMCSGDCAHSKKDTVYGQLDGSSRLQATNYNSACCHPDSYDSLDVIYLNDKAEVITTKIPNMLVTKCSCG</sequence>
<comment type="caution">
    <text evidence="9">The sequence shown here is derived from an EMBL/GenBank/DDBJ whole genome shotgun (WGS) entry which is preliminary data.</text>
</comment>
<accession>A0AAN4ZM79</accession>
<dbReference type="InterPro" id="IPR001839">
    <property type="entry name" value="TGF-b_C"/>
</dbReference>
<dbReference type="PANTHER" id="PTHR11848">
    <property type="entry name" value="TGF-BETA FAMILY"/>
    <property type="match status" value="1"/>
</dbReference>
<dbReference type="Gene3D" id="2.10.90.10">
    <property type="entry name" value="Cystine-knot cytokines"/>
    <property type="match status" value="1"/>
</dbReference>
<evidence type="ECO:0000256" key="2">
    <source>
        <dbReference type="ARBA" id="ARBA00006656"/>
    </source>
</evidence>
<name>A0AAN4ZM79_9BILA</name>
<dbReference type="GO" id="GO:0005615">
    <property type="term" value="C:extracellular space"/>
    <property type="evidence" value="ECO:0007669"/>
    <property type="project" value="TreeGrafter"/>
</dbReference>